<evidence type="ECO:0000313" key="4">
    <source>
        <dbReference type="EMBL" id="RDH44014.1"/>
    </source>
</evidence>
<accession>A0A4P9VNN9</accession>
<evidence type="ECO:0000259" key="3">
    <source>
        <dbReference type="Pfam" id="PF00497"/>
    </source>
</evidence>
<proteinExistence type="inferred from homology"/>
<feature type="domain" description="Solute-binding protein family 3/N-terminal" evidence="3">
    <location>
        <begin position="51"/>
        <end position="261"/>
    </location>
</feature>
<dbReference type="PANTHER" id="PTHR35936">
    <property type="entry name" value="MEMBRANE-BOUND LYTIC MUREIN TRANSGLYCOSYLASE F"/>
    <property type="match status" value="1"/>
</dbReference>
<keyword evidence="5" id="KW-1185">Reference proteome</keyword>
<comment type="similarity">
    <text evidence="1">Belongs to the bacterial solute-binding protein 3 family.</text>
</comment>
<dbReference type="SUPFAM" id="SSF53850">
    <property type="entry name" value="Periplasmic binding protein-like II"/>
    <property type="match status" value="1"/>
</dbReference>
<dbReference type="AlphaFoldDB" id="A0A4P9VNN9"/>
<dbReference type="Proteomes" id="UP000257039">
    <property type="component" value="Unassembled WGS sequence"/>
</dbReference>
<dbReference type="InterPro" id="IPR001638">
    <property type="entry name" value="Solute-binding_3/MltF_N"/>
</dbReference>
<dbReference type="PANTHER" id="PTHR35936:SF25">
    <property type="entry name" value="ABC TRANSPORTER SUBSTRATE-BINDING PROTEIN"/>
    <property type="match status" value="1"/>
</dbReference>
<keyword evidence="2" id="KW-0732">Signal</keyword>
<sequence length="270" mass="31592">MHFYVHLVIKTTKLCRSITRLFMFFWLFTSTATPVLAKTLVLGAEEWYPYISPELEDKGFTGRVIKEAFALSQINVEFRFMPWARALKMAQEGTIDGTFLWYKTPEREPFFYFSEQPLTEMTVVFFHLKKFDFTWKTFDDLKKYRIGAAIGYHISDQFDEYAKAGKINVKRIKSDTQILKMLIRNRLDLFPQDILVGYGQIYKTFPRHIAMLFTNSAKPLTSRPAYLLLSKQSPDSQELIKLFDKGLHTLKQNGQYDAYFDELISGSSLQ</sequence>
<organism evidence="4 5">
    <name type="scientific">Zooshikella ganghwensis</name>
    <dbReference type="NCBI Taxonomy" id="202772"/>
    <lineage>
        <taxon>Bacteria</taxon>
        <taxon>Pseudomonadati</taxon>
        <taxon>Pseudomonadota</taxon>
        <taxon>Gammaproteobacteria</taxon>
        <taxon>Oceanospirillales</taxon>
        <taxon>Zooshikellaceae</taxon>
        <taxon>Zooshikella</taxon>
    </lineage>
</organism>
<name>A0A4P9VNN9_9GAMM</name>
<dbReference type="EMBL" id="NDXW01000001">
    <property type="protein sequence ID" value="RDH44014.1"/>
    <property type="molecule type" value="Genomic_DNA"/>
</dbReference>
<evidence type="ECO:0000313" key="5">
    <source>
        <dbReference type="Proteomes" id="UP000257039"/>
    </source>
</evidence>
<dbReference type="Gene3D" id="3.40.190.10">
    <property type="entry name" value="Periplasmic binding protein-like II"/>
    <property type="match status" value="2"/>
</dbReference>
<reference evidence="4 5" key="1">
    <citation type="submission" date="2017-04" db="EMBL/GenBank/DDBJ databases">
        <title>Draft genome sequence of Zooshikella ganghwensis VG4 isolated from Red Sea sediments.</title>
        <authorList>
            <person name="Rehman Z."/>
            <person name="Alam I."/>
            <person name="Kamau A."/>
            <person name="Bajic V."/>
            <person name="Leiknes T."/>
        </authorList>
    </citation>
    <scope>NUCLEOTIDE SEQUENCE [LARGE SCALE GENOMIC DNA]</scope>
    <source>
        <strain evidence="4 5">VG4</strain>
    </source>
</reference>
<gene>
    <name evidence="4" type="ORF">B9G39_11460</name>
</gene>
<comment type="caution">
    <text evidence="4">The sequence shown here is derived from an EMBL/GenBank/DDBJ whole genome shotgun (WGS) entry which is preliminary data.</text>
</comment>
<evidence type="ECO:0000256" key="2">
    <source>
        <dbReference type="ARBA" id="ARBA00022729"/>
    </source>
</evidence>
<protein>
    <recommendedName>
        <fullName evidence="3">Solute-binding protein family 3/N-terminal domain-containing protein</fullName>
    </recommendedName>
</protein>
<evidence type="ECO:0000256" key="1">
    <source>
        <dbReference type="ARBA" id="ARBA00010333"/>
    </source>
</evidence>
<dbReference type="Pfam" id="PF00497">
    <property type="entry name" value="SBP_bac_3"/>
    <property type="match status" value="1"/>
</dbReference>